<keyword evidence="1" id="KW-0472">Membrane</keyword>
<keyword evidence="1" id="KW-0812">Transmembrane</keyword>
<name>A0A3S2V6D2_9FLAO</name>
<evidence type="ECO:0000256" key="1">
    <source>
        <dbReference type="SAM" id="Phobius"/>
    </source>
</evidence>
<sequence length="72" mass="8041">MRKILNNIYCIFFFFFWGAVVFAGPVVPVPASPVPPPPGLPIGDGFLVLFVVGLSFGFYKIYISMKKKKRSI</sequence>
<evidence type="ECO:0008006" key="4">
    <source>
        <dbReference type="Google" id="ProtNLM"/>
    </source>
</evidence>
<dbReference type="RefSeq" id="WP_128193518.1">
    <property type="nucleotide sequence ID" value="NZ_SACJ01000002.1"/>
</dbReference>
<keyword evidence="3" id="KW-1185">Reference proteome</keyword>
<accession>A0A3S2V6D2</accession>
<reference evidence="2 3" key="1">
    <citation type="submission" date="2019-01" db="EMBL/GenBank/DDBJ databases">
        <authorList>
            <person name="Chen W.-M."/>
        </authorList>
    </citation>
    <scope>NUCLEOTIDE SEQUENCE [LARGE SCALE GENOMIC DNA]</scope>
    <source>
        <strain evidence="2 3">BBQ-12</strain>
    </source>
</reference>
<gene>
    <name evidence="2" type="ORF">EOD40_03475</name>
</gene>
<keyword evidence="1" id="KW-1133">Transmembrane helix</keyword>
<evidence type="ECO:0000313" key="2">
    <source>
        <dbReference type="EMBL" id="RVT78309.1"/>
    </source>
</evidence>
<organism evidence="2 3">
    <name type="scientific">Flavobacterium sufflavum</name>
    <dbReference type="NCBI Taxonomy" id="1921138"/>
    <lineage>
        <taxon>Bacteria</taxon>
        <taxon>Pseudomonadati</taxon>
        <taxon>Bacteroidota</taxon>
        <taxon>Flavobacteriia</taxon>
        <taxon>Flavobacteriales</taxon>
        <taxon>Flavobacteriaceae</taxon>
        <taxon>Flavobacterium</taxon>
    </lineage>
</organism>
<feature type="transmembrane region" description="Helical" evidence="1">
    <location>
        <begin position="7"/>
        <end position="26"/>
    </location>
</feature>
<comment type="caution">
    <text evidence="2">The sequence shown here is derived from an EMBL/GenBank/DDBJ whole genome shotgun (WGS) entry which is preliminary data.</text>
</comment>
<dbReference type="Proteomes" id="UP000285211">
    <property type="component" value="Unassembled WGS sequence"/>
</dbReference>
<proteinExistence type="predicted"/>
<evidence type="ECO:0000313" key="3">
    <source>
        <dbReference type="Proteomes" id="UP000285211"/>
    </source>
</evidence>
<feature type="transmembrane region" description="Helical" evidence="1">
    <location>
        <begin position="46"/>
        <end position="63"/>
    </location>
</feature>
<dbReference type="AlphaFoldDB" id="A0A3S2V6D2"/>
<protein>
    <recommendedName>
        <fullName evidence="4">Signal peptidase</fullName>
    </recommendedName>
</protein>
<dbReference type="EMBL" id="SACJ01000002">
    <property type="protein sequence ID" value="RVT78309.1"/>
    <property type="molecule type" value="Genomic_DNA"/>
</dbReference>